<gene>
    <name evidence="1" type="ORF">F3Y22_tig00000340pilonHSYRG00275</name>
</gene>
<evidence type="ECO:0000313" key="2">
    <source>
        <dbReference type="Proteomes" id="UP000436088"/>
    </source>
</evidence>
<comment type="caution">
    <text evidence="1">The sequence shown here is derived from an EMBL/GenBank/DDBJ whole genome shotgun (WGS) entry which is preliminary data.</text>
</comment>
<protein>
    <submittedName>
        <fullName evidence="1">Uncharacterized protein</fullName>
    </submittedName>
</protein>
<reference evidence="1" key="1">
    <citation type="submission" date="2019-09" db="EMBL/GenBank/DDBJ databases">
        <title>Draft genome information of white flower Hibiscus syriacus.</title>
        <authorList>
            <person name="Kim Y.-M."/>
        </authorList>
    </citation>
    <scope>NUCLEOTIDE SEQUENCE [LARGE SCALE GENOMIC DNA]</scope>
    <source>
        <strain evidence="1">YM2019G1</strain>
    </source>
</reference>
<dbReference type="Proteomes" id="UP000436088">
    <property type="component" value="Unassembled WGS sequence"/>
</dbReference>
<dbReference type="AlphaFoldDB" id="A0A6A3D449"/>
<dbReference type="EMBL" id="VEPZ02000032">
    <property type="protein sequence ID" value="KAE8735364.1"/>
    <property type="molecule type" value="Genomic_DNA"/>
</dbReference>
<keyword evidence="2" id="KW-1185">Reference proteome</keyword>
<organism evidence="1 2">
    <name type="scientific">Hibiscus syriacus</name>
    <name type="common">Rose of Sharon</name>
    <dbReference type="NCBI Taxonomy" id="106335"/>
    <lineage>
        <taxon>Eukaryota</taxon>
        <taxon>Viridiplantae</taxon>
        <taxon>Streptophyta</taxon>
        <taxon>Embryophyta</taxon>
        <taxon>Tracheophyta</taxon>
        <taxon>Spermatophyta</taxon>
        <taxon>Magnoliopsida</taxon>
        <taxon>eudicotyledons</taxon>
        <taxon>Gunneridae</taxon>
        <taxon>Pentapetalae</taxon>
        <taxon>rosids</taxon>
        <taxon>malvids</taxon>
        <taxon>Malvales</taxon>
        <taxon>Malvaceae</taxon>
        <taxon>Malvoideae</taxon>
        <taxon>Hibiscus</taxon>
    </lineage>
</organism>
<name>A0A6A3D449_HIBSY</name>
<accession>A0A6A3D449</accession>
<evidence type="ECO:0000313" key="1">
    <source>
        <dbReference type="EMBL" id="KAE8735364.1"/>
    </source>
</evidence>
<sequence length="122" mass="13989">MFEEDEARVPVPLAETVFSCDERDILDKVTTVHHRSDHERHCRARFGRLHAEEDQREINGGDCQYQWPFPSVDCTSRVPCRAWYASYCGAYIWPQVALPELEVAFKDLGKLIFDVVAGGMSL</sequence>
<proteinExistence type="predicted"/>